<keyword evidence="2" id="KW-1015">Disulfide bond</keyword>
<evidence type="ECO:0000256" key="4">
    <source>
        <dbReference type="ARBA" id="ARBA00023319"/>
    </source>
</evidence>
<dbReference type="Proteomes" id="UP001178508">
    <property type="component" value="Chromosome 8"/>
</dbReference>
<feature type="domain" description="Ig-like" evidence="7">
    <location>
        <begin position="750"/>
        <end position="828"/>
    </location>
</feature>
<protein>
    <submittedName>
        <fullName evidence="8">Titin</fullName>
    </submittedName>
</protein>
<dbReference type="Pfam" id="PF07679">
    <property type="entry name" value="I-set"/>
    <property type="match status" value="2"/>
</dbReference>
<dbReference type="EMBL" id="OY660871">
    <property type="protein sequence ID" value="CAJ1062597.1"/>
    <property type="molecule type" value="Genomic_DNA"/>
</dbReference>
<feature type="transmembrane region" description="Helical" evidence="5">
    <location>
        <begin position="487"/>
        <end position="510"/>
    </location>
</feature>
<keyword evidence="4" id="KW-0393">Immunoglobulin domain</keyword>
<dbReference type="Pfam" id="PF07686">
    <property type="entry name" value="V-set"/>
    <property type="match status" value="2"/>
</dbReference>
<dbReference type="InterPro" id="IPR036179">
    <property type="entry name" value="Ig-like_dom_sf"/>
</dbReference>
<feature type="domain" description="Ig-like" evidence="7">
    <location>
        <begin position="659"/>
        <end position="745"/>
    </location>
</feature>
<evidence type="ECO:0000256" key="2">
    <source>
        <dbReference type="ARBA" id="ARBA00023157"/>
    </source>
</evidence>
<dbReference type="InterPro" id="IPR003598">
    <property type="entry name" value="Ig_sub2"/>
</dbReference>
<dbReference type="InterPro" id="IPR013106">
    <property type="entry name" value="Ig_V-set"/>
</dbReference>
<dbReference type="Gene3D" id="2.60.40.10">
    <property type="entry name" value="Immunoglobulins"/>
    <property type="match status" value="8"/>
</dbReference>
<name>A0AAV1FQQ0_XYRNO</name>
<dbReference type="PROSITE" id="PS50835">
    <property type="entry name" value="IG_LIKE"/>
    <property type="match status" value="6"/>
</dbReference>
<dbReference type="SMART" id="SM00408">
    <property type="entry name" value="IGc2"/>
    <property type="match status" value="6"/>
</dbReference>
<evidence type="ECO:0000259" key="7">
    <source>
        <dbReference type="PROSITE" id="PS50835"/>
    </source>
</evidence>
<evidence type="ECO:0000313" key="9">
    <source>
        <dbReference type="Proteomes" id="UP001178508"/>
    </source>
</evidence>
<feature type="domain" description="Ig-like" evidence="7">
    <location>
        <begin position="304"/>
        <end position="392"/>
    </location>
</feature>
<dbReference type="InterPro" id="IPR013098">
    <property type="entry name" value="Ig_I-set"/>
</dbReference>
<feature type="signal peptide" evidence="6">
    <location>
        <begin position="1"/>
        <end position="20"/>
    </location>
</feature>
<feature type="domain" description="Ig-like" evidence="7">
    <location>
        <begin position="397"/>
        <end position="476"/>
    </location>
</feature>
<dbReference type="AlphaFoldDB" id="A0AAV1FQQ0"/>
<dbReference type="SMART" id="SM00406">
    <property type="entry name" value="IGv"/>
    <property type="match status" value="1"/>
</dbReference>
<keyword evidence="5" id="KW-0812">Transmembrane</keyword>
<dbReference type="Pfam" id="PF13927">
    <property type="entry name" value="Ig_3"/>
    <property type="match status" value="1"/>
</dbReference>
<feature type="domain" description="Ig-like" evidence="7">
    <location>
        <begin position="123"/>
        <end position="206"/>
    </location>
</feature>
<organism evidence="8 9">
    <name type="scientific">Xyrichtys novacula</name>
    <name type="common">Pearly razorfish</name>
    <name type="synonym">Hemipteronotus novacula</name>
    <dbReference type="NCBI Taxonomy" id="13765"/>
    <lineage>
        <taxon>Eukaryota</taxon>
        <taxon>Metazoa</taxon>
        <taxon>Chordata</taxon>
        <taxon>Craniata</taxon>
        <taxon>Vertebrata</taxon>
        <taxon>Euteleostomi</taxon>
        <taxon>Actinopterygii</taxon>
        <taxon>Neopterygii</taxon>
        <taxon>Teleostei</taxon>
        <taxon>Neoteleostei</taxon>
        <taxon>Acanthomorphata</taxon>
        <taxon>Eupercaria</taxon>
        <taxon>Labriformes</taxon>
        <taxon>Labridae</taxon>
        <taxon>Xyrichtys</taxon>
    </lineage>
</organism>
<evidence type="ECO:0000256" key="5">
    <source>
        <dbReference type="SAM" id="Phobius"/>
    </source>
</evidence>
<dbReference type="Pfam" id="PF00047">
    <property type="entry name" value="ig"/>
    <property type="match status" value="1"/>
</dbReference>
<dbReference type="InterPro" id="IPR013151">
    <property type="entry name" value="Immunoglobulin_dom"/>
</dbReference>
<evidence type="ECO:0000256" key="1">
    <source>
        <dbReference type="ARBA" id="ARBA00022729"/>
    </source>
</evidence>
<keyword evidence="3" id="KW-0325">Glycoprotein</keyword>
<gene>
    <name evidence="8" type="ORF">XNOV1_A036949</name>
</gene>
<dbReference type="InterPro" id="IPR013783">
    <property type="entry name" value="Ig-like_fold"/>
</dbReference>
<keyword evidence="5" id="KW-1133">Transmembrane helix</keyword>
<dbReference type="SUPFAM" id="SSF48726">
    <property type="entry name" value="Immunoglobulin"/>
    <property type="match status" value="8"/>
</dbReference>
<dbReference type="SMART" id="SM00409">
    <property type="entry name" value="IG"/>
    <property type="match status" value="8"/>
</dbReference>
<keyword evidence="9" id="KW-1185">Reference proteome</keyword>
<feature type="domain" description="Ig-like" evidence="7">
    <location>
        <begin position="217"/>
        <end position="300"/>
    </location>
</feature>
<dbReference type="CDD" id="cd00096">
    <property type="entry name" value="Ig"/>
    <property type="match status" value="1"/>
</dbReference>
<keyword evidence="1 6" id="KW-0732">Signal</keyword>
<sequence>MEKTVIHIILFGVIAGVTHGVSILPDSLDAAVGGKVDFTTTLSPTEIPFINIGWKFGDENIITSNVINVTEPDYEGRITLFPSTGSLELRNLTVNDSGEYTVRITEAGSNEPEGTTRLHVHVPVSNVVVADTDTDLVEFRDSVRLSCSSSGSSLFFQWVFGIKAVTANDRVQLTNGGATLTITNVTRHDHGRYFCSVSNSASRGVSEIVSLDVSFGPENTNMTLSSTQEYFEEGSNFNMSCSADSRPAAVFNWFLNGEMLPETGPELRLMYLNTNQSGNYSCQAVNNKTLANQMSQSSVIHVLERISGASVRPSTNQAMEGNSVNLTCDAAGSVFSREWMKDGSNLTDADNIIFYEENRVLSFQPLTREDSGEYSCKVNNPVSNEEAKFVLAVIYGPENVQIKGPREVILDQTFTLTCTAESTPNAAFTWILNGTVIYNLAQYIQNNTKHADSGNYTCEARNRITGRTSSAVHGLTVKDPEGLSAGAIAGIVIACLVFVALAVGGGIFIFKQKAKRKPKPMEQSNKTTSNLKTINECDTSCSVEEKEKGTCEGEGILPAGPLSGAVGGKVMFTTTLRPPESPFLSVSWNFKGVNIITSTSTNITEPGHVNRIFLDRATGSLELRNLVLEDSGEYTVTIIPDGGLQKQGKITLNVFVMISEVTIRSPTAILIEDRSSTNLTCEASGTITTREWMKDGYPLQQSDRVHLSLDNRTVFIQPVHSSNHGTFQCRVSNPVSSMTAAHNLTVNFGPHNISILEPSAAALGHRVSLQCTAASVPPANFSWMFNGNETRVEESEYVIERLGEDSIGNYTCTARNMVTLQENSTVLYLRASSTAPCWSFSVLLICALAVGGLMYEEVSDSFYRESI</sequence>
<dbReference type="InterPro" id="IPR007110">
    <property type="entry name" value="Ig-like_dom"/>
</dbReference>
<accession>A0AAV1FQQ0</accession>
<dbReference type="InterPro" id="IPR052598">
    <property type="entry name" value="IgSF_CEA-related"/>
</dbReference>
<feature type="transmembrane region" description="Helical" evidence="5">
    <location>
        <begin position="837"/>
        <end position="855"/>
    </location>
</feature>
<dbReference type="Pfam" id="PF13895">
    <property type="entry name" value="Ig_2"/>
    <property type="match status" value="2"/>
</dbReference>
<reference evidence="8" key="1">
    <citation type="submission" date="2023-08" db="EMBL/GenBank/DDBJ databases">
        <authorList>
            <person name="Alioto T."/>
            <person name="Alioto T."/>
            <person name="Gomez Garrido J."/>
        </authorList>
    </citation>
    <scope>NUCLEOTIDE SEQUENCE</scope>
</reference>
<keyword evidence="5" id="KW-0472">Membrane</keyword>
<dbReference type="InterPro" id="IPR003599">
    <property type="entry name" value="Ig_sub"/>
</dbReference>
<proteinExistence type="predicted"/>
<dbReference type="PANTHER" id="PTHR44337:SF20">
    <property type="entry name" value="CARCINOEMBRYONIC ANTIGEN-RELATED CELL ADHESION MOLECULE 5-RELATED"/>
    <property type="match status" value="1"/>
</dbReference>
<feature type="chain" id="PRO_5043987500" evidence="6">
    <location>
        <begin position="21"/>
        <end position="867"/>
    </location>
</feature>
<evidence type="ECO:0000313" key="8">
    <source>
        <dbReference type="EMBL" id="CAJ1062597.1"/>
    </source>
</evidence>
<dbReference type="PANTHER" id="PTHR44337">
    <property type="entry name" value="CARCINOEMBRYONIC ANTIGEN-RELATED CELL ADHESION MOLECULE 8"/>
    <property type="match status" value="1"/>
</dbReference>
<evidence type="ECO:0000256" key="6">
    <source>
        <dbReference type="SAM" id="SignalP"/>
    </source>
</evidence>
<evidence type="ECO:0000256" key="3">
    <source>
        <dbReference type="ARBA" id="ARBA00023180"/>
    </source>
</evidence>